<evidence type="ECO:0000313" key="2">
    <source>
        <dbReference type="Proteomes" id="UP000282759"/>
    </source>
</evidence>
<keyword evidence="2" id="KW-1185">Reference proteome</keyword>
<dbReference type="AlphaFoldDB" id="A0A3S2UK75"/>
<sequence length="294" mass="32672">MKTRESISMAPKNQENVANFVGVLKKQGAPTLASRGRDGRGPATGLATSLIGLGTSALKQMIDKQKKKYTAEWKDGLNDLYFYDQLSTQGPFDPVGLQFNGFRLERKIVNQGSGPELAMLLDVELATDTANIYEMFNNAVFKLKLKDIQINYAKAKIPQGKSTLNVDIEVTFNTSYVNNSGNLFKNVELGKFFLRLRDAPLDKSSPGYKEYYAKKIGKQLEGWSFLVPRSYGYRLNESGQMEESYSQGAYSIAVKVTESSKSDFVTQMIIDNSNSMIDSGADQAKKTAKQLLDK</sequence>
<name>A0A3S2UK75_9SPHI</name>
<dbReference type="EMBL" id="SACK01000006">
    <property type="protein sequence ID" value="RVU00126.1"/>
    <property type="molecule type" value="Genomic_DNA"/>
</dbReference>
<protein>
    <submittedName>
        <fullName evidence="1">Uncharacterized protein</fullName>
    </submittedName>
</protein>
<proteinExistence type="predicted"/>
<organism evidence="1 2">
    <name type="scientific">Mucilaginibacter limnophilus</name>
    <dbReference type="NCBI Taxonomy" id="1932778"/>
    <lineage>
        <taxon>Bacteria</taxon>
        <taxon>Pseudomonadati</taxon>
        <taxon>Bacteroidota</taxon>
        <taxon>Sphingobacteriia</taxon>
        <taxon>Sphingobacteriales</taxon>
        <taxon>Sphingobacteriaceae</taxon>
        <taxon>Mucilaginibacter</taxon>
    </lineage>
</organism>
<reference evidence="1 2" key="1">
    <citation type="submission" date="2019-01" db="EMBL/GenBank/DDBJ databases">
        <authorList>
            <person name="Chen W.-M."/>
        </authorList>
    </citation>
    <scope>NUCLEOTIDE SEQUENCE [LARGE SCALE GENOMIC DNA]</scope>
    <source>
        <strain evidence="1 2">YBJ-36</strain>
    </source>
</reference>
<gene>
    <name evidence="1" type="ORF">EOD41_14295</name>
</gene>
<evidence type="ECO:0000313" key="1">
    <source>
        <dbReference type="EMBL" id="RVU00126.1"/>
    </source>
</evidence>
<comment type="caution">
    <text evidence="1">The sequence shown here is derived from an EMBL/GenBank/DDBJ whole genome shotgun (WGS) entry which is preliminary data.</text>
</comment>
<dbReference type="OrthoDB" id="654041at2"/>
<dbReference type="RefSeq" id="WP_127706077.1">
    <property type="nucleotide sequence ID" value="NZ_SACK01000006.1"/>
</dbReference>
<dbReference type="Proteomes" id="UP000282759">
    <property type="component" value="Unassembled WGS sequence"/>
</dbReference>
<accession>A0A3S2UK75</accession>